<dbReference type="PROSITE" id="PS51355">
    <property type="entry name" value="GLUTATHIONE_PEROXID_3"/>
    <property type="match status" value="1"/>
</dbReference>
<dbReference type="STRING" id="709032.Sulku_1662"/>
<dbReference type="Gene3D" id="3.40.30.10">
    <property type="entry name" value="Glutaredoxin"/>
    <property type="match status" value="1"/>
</dbReference>
<dbReference type="Pfam" id="PF00255">
    <property type="entry name" value="GSHPx"/>
    <property type="match status" value="1"/>
</dbReference>
<name>E4U0K6_SULKY</name>
<protein>
    <recommendedName>
        <fullName evidence="5">Glutathione peroxidase</fullName>
    </recommendedName>
</protein>
<dbReference type="PANTHER" id="PTHR11592">
    <property type="entry name" value="GLUTATHIONE PEROXIDASE"/>
    <property type="match status" value="1"/>
</dbReference>
<dbReference type="FunFam" id="3.40.30.10:FF:000010">
    <property type="entry name" value="Glutathione peroxidase"/>
    <property type="match status" value="1"/>
</dbReference>
<gene>
    <name evidence="6" type="ordered locus">Sulku_1662</name>
</gene>
<dbReference type="eggNOG" id="COG0386">
    <property type="taxonomic scope" value="Bacteria"/>
</dbReference>
<evidence type="ECO:0000256" key="3">
    <source>
        <dbReference type="ARBA" id="ARBA00023002"/>
    </source>
</evidence>
<dbReference type="SUPFAM" id="SSF52833">
    <property type="entry name" value="Thioredoxin-like"/>
    <property type="match status" value="1"/>
</dbReference>
<dbReference type="HOGENOM" id="CLU_029507_2_2_7"/>
<dbReference type="RefSeq" id="WP_013460520.1">
    <property type="nucleotide sequence ID" value="NC_014762.1"/>
</dbReference>
<evidence type="ECO:0000256" key="4">
    <source>
        <dbReference type="PIRSR" id="PIRSR000303-1"/>
    </source>
</evidence>
<dbReference type="PRINTS" id="PR01011">
    <property type="entry name" value="GLUTPROXDASE"/>
</dbReference>
<sequence length="179" mass="20339">MKKKWWLGAWVITVLALLLNAASIYKYEVKTLRNETTTLEPYRGKVLLIVNIASRCAYTPQLGGLEKLYSTYSSRGFAVLGFPTNQFSSQEPLAGPELEKFCKLKYGVTFPIFGKIDVSGVNINPLYHYLKNGISGVSQSEPIEWNFTKYLIDRNGFVLRKYSPRVKPEEIAADIEKFL</sequence>
<keyword evidence="7" id="KW-1185">Reference proteome</keyword>
<dbReference type="KEGG" id="sku:Sulku_1662"/>
<reference evidence="6 7" key="1">
    <citation type="journal article" date="2012" name="Stand. Genomic Sci.">
        <title>Complete genome sequence of the sulfur compounds oxidizing chemolithoautotroph Sulfuricurvum kujiense type strain (YK-1(T)).</title>
        <authorList>
            <person name="Han C."/>
            <person name="Kotsyurbenko O."/>
            <person name="Chertkov O."/>
            <person name="Held B."/>
            <person name="Lapidus A."/>
            <person name="Nolan M."/>
            <person name="Lucas S."/>
            <person name="Hammon N."/>
            <person name="Deshpande S."/>
            <person name="Cheng J.F."/>
            <person name="Tapia R."/>
            <person name="Goodwin L.A."/>
            <person name="Pitluck S."/>
            <person name="Liolios K."/>
            <person name="Pagani I."/>
            <person name="Ivanova N."/>
            <person name="Mavromatis K."/>
            <person name="Mikhailova N."/>
            <person name="Pati A."/>
            <person name="Chen A."/>
            <person name="Palaniappan K."/>
            <person name="Land M."/>
            <person name="Hauser L."/>
            <person name="Chang Y.J."/>
            <person name="Jeffries C.D."/>
            <person name="Brambilla E.M."/>
            <person name="Rohde M."/>
            <person name="Spring S."/>
            <person name="Sikorski J."/>
            <person name="Goker M."/>
            <person name="Woyke T."/>
            <person name="Bristow J."/>
            <person name="Eisen J.A."/>
            <person name="Markowitz V."/>
            <person name="Hugenholtz P."/>
            <person name="Kyrpides N.C."/>
            <person name="Klenk H.P."/>
            <person name="Detter J.C."/>
        </authorList>
    </citation>
    <scope>NUCLEOTIDE SEQUENCE [LARGE SCALE GENOMIC DNA]</scope>
    <source>
        <strain evidence="7">ATCC BAA-921 / DSM 16994 / JCM 11577 / YK-1</strain>
    </source>
</reference>
<organism evidence="6 7">
    <name type="scientific">Sulfuricurvum kujiense (strain ATCC BAA-921 / DSM 16994 / JCM 11577 / YK-1)</name>
    <dbReference type="NCBI Taxonomy" id="709032"/>
    <lineage>
        <taxon>Bacteria</taxon>
        <taxon>Pseudomonadati</taxon>
        <taxon>Campylobacterota</taxon>
        <taxon>Epsilonproteobacteria</taxon>
        <taxon>Campylobacterales</taxon>
        <taxon>Sulfurimonadaceae</taxon>
        <taxon>Sulfuricurvum</taxon>
    </lineage>
</organism>
<evidence type="ECO:0000313" key="7">
    <source>
        <dbReference type="Proteomes" id="UP000008721"/>
    </source>
</evidence>
<evidence type="ECO:0000256" key="5">
    <source>
        <dbReference type="RuleBase" id="RU000499"/>
    </source>
</evidence>
<proteinExistence type="inferred from homology"/>
<dbReference type="PIRSF" id="PIRSF000303">
    <property type="entry name" value="Glutathion_perox"/>
    <property type="match status" value="1"/>
</dbReference>
<dbReference type="InterPro" id="IPR000889">
    <property type="entry name" value="Glutathione_peroxidase"/>
</dbReference>
<evidence type="ECO:0000256" key="2">
    <source>
        <dbReference type="ARBA" id="ARBA00022559"/>
    </source>
</evidence>
<keyword evidence="2 5" id="KW-0575">Peroxidase</keyword>
<dbReference type="PANTHER" id="PTHR11592:SF78">
    <property type="entry name" value="GLUTATHIONE PEROXIDASE"/>
    <property type="match status" value="1"/>
</dbReference>
<accession>E4U0K6</accession>
<dbReference type="Proteomes" id="UP000008721">
    <property type="component" value="Chromosome"/>
</dbReference>
<evidence type="ECO:0000313" key="6">
    <source>
        <dbReference type="EMBL" id="ADR34323.1"/>
    </source>
</evidence>
<feature type="active site" evidence="4">
    <location>
        <position position="56"/>
    </location>
</feature>
<dbReference type="CDD" id="cd00340">
    <property type="entry name" value="GSH_Peroxidase"/>
    <property type="match status" value="1"/>
</dbReference>
<keyword evidence="3 5" id="KW-0560">Oxidoreductase</keyword>
<dbReference type="GO" id="GO:0034599">
    <property type="term" value="P:cellular response to oxidative stress"/>
    <property type="evidence" value="ECO:0007669"/>
    <property type="project" value="TreeGrafter"/>
</dbReference>
<dbReference type="GO" id="GO:0004601">
    <property type="term" value="F:peroxidase activity"/>
    <property type="evidence" value="ECO:0007669"/>
    <property type="project" value="UniProtKB-KW"/>
</dbReference>
<dbReference type="EMBL" id="CP002355">
    <property type="protein sequence ID" value="ADR34323.1"/>
    <property type="molecule type" value="Genomic_DNA"/>
</dbReference>
<dbReference type="InterPro" id="IPR036249">
    <property type="entry name" value="Thioredoxin-like_sf"/>
</dbReference>
<dbReference type="AlphaFoldDB" id="E4U0K6"/>
<comment type="similarity">
    <text evidence="1 5">Belongs to the glutathione peroxidase family.</text>
</comment>
<evidence type="ECO:0000256" key="1">
    <source>
        <dbReference type="ARBA" id="ARBA00006926"/>
    </source>
</evidence>
<dbReference type="OrthoDB" id="9809733at2"/>